<name>A0A146SR34_FUNHE</name>
<dbReference type="AlphaFoldDB" id="A0A146SR34"/>
<evidence type="ECO:0000313" key="1">
    <source>
        <dbReference type="EMBL" id="JAQ83089.1"/>
    </source>
</evidence>
<proteinExistence type="predicted"/>
<dbReference type="EMBL" id="GCES01103233">
    <property type="protein sequence ID" value="JAQ83089.1"/>
    <property type="molecule type" value="Transcribed_RNA"/>
</dbReference>
<reference evidence="1" key="1">
    <citation type="submission" date="2015-01" db="EMBL/GenBank/DDBJ databases">
        <title>EvidentialGene: Evidence-directed Construction of Complete mRNA Transcriptomes without Genomes.</title>
        <authorList>
            <person name="Gilbert D.G."/>
        </authorList>
    </citation>
    <scope>NUCLEOTIDE SEQUENCE</scope>
</reference>
<organism evidence="1">
    <name type="scientific">Fundulus heteroclitus</name>
    <name type="common">Killifish</name>
    <name type="synonym">Mummichog</name>
    <dbReference type="NCBI Taxonomy" id="8078"/>
    <lineage>
        <taxon>Eukaryota</taxon>
        <taxon>Metazoa</taxon>
        <taxon>Chordata</taxon>
        <taxon>Craniata</taxon>
        <taxon>Vertebrata</taxon>
        <taxon>Euteleostomi</taxon>
        <taxon>Actinopterygii</taxon>
        <taxon>Neopterygii</taxon>
        <taxon>Teleostei</taxon>
        <taxon>Neoteleostei</taxon>
        <taxon>Acanthomorphata</taxon>
        <taxon>Ovalentaria</taxon>
        <taxon>Atherinomorphae</taxon>
        <taxon>Cyprinodontiformes</taxon>
        <taxon>Fundulidae</taxon>
        <taxon>Fundulus</taxon>
    </lineage>
</organism>
<protein>
    <submittedName>
        <fullName evidence="1">Uncharacterized protein</fullName>
    </submittedName>
</protein>
<dbReference type="EMBL" id="GCES01117153">
    <property type="protein sequence ID" value="JAQ69169.1"/>
    <property type="molecule type" value="Transcribed_RNA"/>
</dbReference>
<sequence length="98" mass="10992">MHRLLKRPADPTPKNRFLSFRSVNAVGKAGFGGGASDQVWIETLFIKISTRKLNLTRRFCLCVCKQAFTKPNSTSCNYSLQIPIFLCTHKILSMDAQG</sequence>
<accession>A0A146SR34</accession>